<evidence type="ECO:0000313" key="16">
    <source>
        <dbReference type="Proteomes" id="UP000411588"/>
    </source>
</evidence>
<dbReference type="KEGG" id="pdf:CD630DERM_03940"/>
<dbReference type="OMA" id="HHTRAAM"/>
<dbReference type="InterPro" id="IPR058205">
    <property type="entry name" value="D-LDH-like"/>
</dbReference>
<evidence type="ECO:0000313" key="14">
    <source>
        <dbReference type="Proteomes" id="UP000189137"/>
    </source>
</evidence>
<dbReference type="PROSITE" id="PS00671">
    <property type="entry name" value="D_2_HYDROXYACID_DH_3"/>
    <property type="match status" value="1"/>
</dbReference>
<sequence>MKILVFGARDYEEPVIKKWSEEHKDVQVDIYPENMTEENVVKAKGYDGISIQQTNYIDNPYIYETLKDAGVKVIASRTAGVDMIHFDLVNENGLIVTNVPSYSPNAIAELAVTQAMNLLRKTPLVKKKVCEGDYRWIAELLGTEVRSITVGVIGTGKIGATSAKLFKGLGANVIAFDQYPNSDLNDILTYKDSLEDLLKEADLITLHTPLLEGTKHMINKDTLAIMKDGAYIVNTGRGGLINTGDLIEALESGKIRAAALDTFETEGLFLNKKMNPGELTDPEINKLLSMEQVIFTHHLGFFTSTAIENIVYSSLSSAVEVIKTGTATNRVN</sequence>
<evidence type="ECO:0000313" key="12">
    <source>
        <dbReference type="EMBL" id="VFD33397.1"/>
    </source>
</evidence>
<dbReference type="CDD" id="cd12186">
    <property type="entry name" value="LDH"/>
    <property type="match status" value="1"/>
</dbReference>
<evidence type="ECO:0000259" key="6">
    <source>
        <dbReference type="Pfam" id="PF02826"/>
    </source>
</evidence>
<dbReference type="EC" id="1.1.1.28" evidence="7"/>
<dbReference type="SUPFAM" id="SSF51735">
    <property type="entry name" value="NAD(P)-binding Rossmann-fold domains"/>
    <property type="match status" value="1"/>
</dbReference>
<dbReference type="EMBL" id="LK933216">
    <property type="protein sequence ID" value="CDT50895.1"/>
    <property type="molecule type" value="Genomic_DNA"/>
</dbReference>
<reference evidence="7" key="1">
    <citation type="submission" date="2014-07" db="EMBL/GenBank/DDBJ databases">
        <authorList>
            <person name="Monot Marc"/>
        </authorList>
    </citation>
    <scope>NUCLEOTIDE SEQUENCE</scope>
    <source>
        <strain evidence="9">7032989</strain>
        <strain evidence="8">7032994</strain>
    </source>
</reference>
<reference evidence="12 16" key="3">
    <citation type="submission" date="2019-02" db="EMBL/GenBank/DDBJ databases">
        <authorList>
            <consortium name="Pathogen Informatics"/>
        </authorList>
    </citation>
    <scope>NUCLEOTIDE SEQUENCE [LARGE SCALE GENOMIC DNA]</scope>
    <source>
        <strain evidence="16">clo34</strain>
        <strain evidence="12">Clo34</strain>
        <strain evidence="15">tl291</strain>
        <strain evidence="13">Tl291</strain>
        <strain evidence="11 14">VRECD0157</strain>
    </source>
</reference>
<dbReference type="Pfam" id="PF00389">
    <property type="entry name" value="2-Hacid_dh"/>
    <property type="match status" value="1"/>
</dbReference>
<dbReference type="PATRIC" id="fig|1496.1373.peg.1237"/>
<dbReference type="SUPFAM" id="SSF52283">
    <property type="entry name" value="Formate/glycerate dehydrogenase catalytic domain-like"/>
    <property type="match status" value="1"/>
</dbReference>
<dbReference type="InterPro" id="IPR036291">
    <property type="entry name" value="NAD(P)-bd_dom_sf"/>
</dbReference>
<evidence type="ECO:0000313" key="11">
    <source>
        <dbReference type="EMBL" id="SJS93233.1"/>
    </source>
</evidence>
<proteinExistence type="inferred from homology"/>
<evidence type="ECO:0000313" key="9">
    <source>
        <dbReference type="EMBL" id="CDT50895.1"/>
    </source>
</evidence>
<dbReference type="Proteomes" id="UP000411588">
    <property type="component" value="Unassembled WGS sequence"/>
</dbReference>
<evidence type="ECO:0000313" key="10">
    <source>
        <dbReference type="EMBL" id="HBH1543123.1"/>
    </source>
</evidence>
<evidence type="ECO:0000256" key="2">
    <source>
        <dbReference type="ARBA" id="ARBA00023002"/>
    </source>
</evidence>
<dbReference type="InterPro" id="IPR006140">
    <property type="entry name" value="D-isomer_DH_NAD-bd"/>
</dbReference>
<dbReference type="InterPro" id="IPR029752">
    <property type="entry name" value="D-isomer_DH_CS1"/>
</dbReference>
<evidence type="ECO:0000313" key="13">
    <source>
        <dbReference type="EMBL" id="VHY19113.1"/>
    </source>
</evidence>
<dbReference type="InterPro" id="IPR029753">
    <property type="entry name" value="D-isomer_DH_CS"/>
</dbReference>
<dbReference type="Proteomes" id="UP000878956">
    <property type="component" value="Unassembled WGS sequence"/>
</dbReference>
<dbReference type="GO" id="GO:0008720">
    <property type="term" value="F:D-lactate dehydrogenase (NAD+) activity"/>
    <property type="evidence" value="ECO:0007669"/>
    <property type="project" value="UniProtKB-EC"/>
</dbReference>
<dbReference type="PANTHER" id="PTHR43026">
    <property type="entry name" value="2-HYDROXYACID DEHYDROGENASE HOMOLOG 1-RELATED"/>
    <property type="match status" value="1"/>
</dbReference>
<dbReference type="EMBL" id="CAAJVP010000021">
    <property type="protein sequence ID" value="VHY19113.1"/>
    <property type="molecule type" value="Genomic_DNA"/>
</dbReference>
<dbReference type="EMBL" id="DAEPXK010000030">
    <property type="protein sequence ID" value="HBH1543123.1"/>
    <property type="molecule type" value="Genomic_DNA"/>
</dbReference>
<dbReference type="Gene3D" id="3.40.50.720">
    <property type="entry name" value="NAD(P)-binding Rossmann-like Domain"/>
    <property type="match status" value="2"/>
</dbReference>
<evidence type="ECO:0000256" key="1">
    <source>
        <dbReference type="ARBA" id="ARBA00005854"/>
    </source>
</evidence>
<reference evidence="10" key="4">
    <citation type="submission" date="2021-06" db="EMBL/GenBank/DDBJ databases">
        <authorList>
            <consortium name="NCBI Pathogen Detection Project"/>
        </authorList>
    </citation>
    <scope>NUCLEOTIDE SEQUENCE</scope>
    <source>
        <strain evidence="10">HN1000</strain>
    </source>
</reference>
<reference evidence="10" key="2">
    <citation type="journal article" date="2018" name="Genome Biol.">
        <title>SKESA: strategic k-mer extension for scrupulous assemblies.</title>
        <authorList>
            <person name="Souvorov A."/>
            <person name="Agarwala R."/>
            <person name="Lipman D.J."/>
        </authorList>
    </citation>
    <scope>NUCLEOTIDE SEQUENCE</scope>
    <source>
        <strain evidence="10">HN1000</strain>
    </source>
</reference>
<dbReference type="PANTHER" id="PTHR43026:SF1">
    <property type="entry name" value="2-HYDROXYACID DEHYDROGENASE HOMOLOG 1-RELATED"/>
    <property type="match status" value="1"/>
</dbReference>
<dbReference type="GO" id="GO:0051287">
    <property type="term" value="F:NAD binding"/>
    <property type="evidence" value="ECO:0007669"/>
    <property type="project" value="InterPro"/>
</dbReference>
<dbReference type="RefSeq" id="WP_003431407.1">
    <property type="nucleotide sequence ID" value="NZ_AP031492.1"/>
</dbReference>
<feature type="domain" description="D-isomer specific 2-hydroxyacid dehydrogenase catalytic" evidence="5">
    <location>
        <begin position="3"/>
        <end position="332"/>
    </location>
</feature>
<comment type="similarity">
    <text evidence="1 4">Belongs to the D-isomer specific 2-hydroxyacid dehydrogenase family.</text>
</comment>
<feature type="domain" description="D-isomer specific 2-hydroxyacid dehydrogenase NAD-binding" evidence="6">
    <location>
        <begin position="113"/>
        <end position="300"/>
    </location>
</feature>
<organism evidence="7">
    <name type="scientific">Clostridioides difficile</name>
    <name type="common">Peptoclostridium difficile</name>
    <dbReference type="NCBI Taxonomy" id="1496"/>
    <lineage>
        <taxon>Bacteria</taxon>
        <taxon>Bacillati</taxon>
        <taxon>Bacillota</taxon>
        <taxon>Clostridia</taxon>
        <taxon>Peptostreptococcales</taxon>
        <taxon>Peptostreptococcaceae</taxon>
        <taxon>Clostridioides</taxon>
    </lineage>
</organism>
<dbReference type="EMBL" id="LK932350">
    <property type="protein sequence ID" value="CDS83576.1"/>
    <property type="molecule type" value="Genomic_DNA"/>
</dbReference>
<dbReference type="EMBL" id="LK932467">
    <property type="protein sequence ID" value="CDS83467.1"/>
    <property type="molecule type" value="Genomic_DNA"/>
</dbReference>
<evidence type="ECO:0000313" key="15">
    <source>
        <dbReference type="Proteomes" id="UP000372533"/>
    </source>
</evidence>
<evidence type="ECO:0000313" key="7">
    <source>
        <dbReference type="EMBL" id="CDS83467.1"/>
    </source>
</evidence>
<dbReference type="PROSITE" id="PS00065">
    <property type="entry name" value="D_2_HYDROXYACID_DH_1"/>
    <property type="match status" value="1"/>
</dbReference>
<evidence type="ECO:0000256" key="3">
    <source>
        <dbReference type="ARBA" id="ARBA00023027"/>
    </source>
</evidence>
<protein>
    <submittedName>
        <fullName evidence="10">D-2-hydroxyacid dehydrogenase</fullName>
    </submittedName>
    <submittedName>
        <fullName evidence="7">D-lactate dehydrogenase</fullName>
        <ecNumber evidence="7">1.1.1.28</ecNumber>
    </submittedName>
</protein>
<name>A0A031WAD6_CLODI</name>
<dbReference type="InterPro" id="IPR006139">
    <property type="entry name" value="D-isomer_2_OHA_DH_cat_dom"/>
</dbReference>
<dbReference type="AlphaFoldDB" id="A0A031WAD6"/>
<dbReference type="Pfam" id="PF02826">
    <property type="entry name" value="2-Hacid_dh_C"/>
    <property type="match status" value="1"/>
</dbReference>
<keyword evidence="3" id="KW-0520">NAD</keyword>
<dbReference type="SMR" id="A0A031WAD6"/>
<accession>A0A031WAD6</accession>
<dbReference type="Proteomes" id="UP000189137">
    <property type="component" value="Unassembled WGS sequence"/>
</dbReference>
<keyword evidence="2 4" id="KW-0560">Oxidoreductase</keyword>
<dbReference type="GeneID" id="66352919"/>
<dbReference type="EMBL" id="FUPS01000013">
    <property type="protein sequence ID" value="SJS93233.1"/>
    <property type="molecule type" value="Genomic_DNA"/>
</dbReference>
<evidence type="ECO:0000313" key="8">
    <source>
        <dbReference type="EMBL" id="CDS83576.1"/>
    </source>
</evidence>
<dbReference type="EMBL" id="CAADAN010000009">
    <property type="protein sequence ID" value="VFD33397.1"/>
    <property type="molecule type" value="Genomic_DNA"/>
</dbReference>
<evidence type="ECO:0000256" key="4">
    <source>
        <dbReference type="RuleBase" id="RU003719"/>
    </source>
</evidence>
<dbReference type="Proteomes" id="UP000372533">
    <property type="component" value="Unassembled WGS sequence"/>
</dbReference>
<evidence type="ECO:0000259" key="5">
    <source>
        <dbReference type="Pfam" id="PF00389"/>
    </source>
</evidence>
<gene>
    <name evidence="7" type="primary">ldhA</name>
    <name evidence="8" type="synonym">ldhD</name>
    <name evidence="9" type="ORF">BN1095_530012</name>
    <name evidence="7" type="ORF">BN1096_180045</name>
    <name evidence="8" type="ORF">BN1097_160047</name>
    <name evidence="10" type="ORF">KRM00_002629</name>
    <name evidence="13" type="ORF">SAMEA1402366_03343</name>
    <name evidence="12" type="ORF">SAMEA1402399_02573</name>
    <name evidence="11" type="ORF">SAMEA3375112_03202</name>
</gene>